<evidence type="ECO:0000313" key="2">
    <source>
        <dbReference type="Proteomes" id="UP000203261"/>
    </source>
</evidence>
<accession>A0A127AZ72</accession>
<reference evidence="1 2" key="1">
    <citation type="submission" date="2015-08" db="EMBL/GenBank/DDBJ databases">
        <authorList>
            <person name="Babu N.S."/>
            <person name="Beckwith C.J."/>
            <person name="Beseler K.G."/>
            <person name="Brison A."/>
            <person name="Carone J.V."/>
            <person name="Caskin T.P."/>
            <person name="Diamond M."/>
            <person name="Durham M.E."/>
            <person name="Foxe J.M."/>
            <person name="Go M."/>
            <person name="Henderson B.A."/>
            <person name="Jones I.B."/>
            <person name="McGettigan J.A."/>
            <person name="Micheletti S.J."/>
            <person name="Nasrallah M.E."/>
            <person name="Ortiz D."/>
            <person name="Piller C.R."/>
            <person name="Privatt S.R."/>
            <person name="Schneider S.L."/>
            <person name="Sharp S."/>
            <person name="Smith T.C."/>
            <person name="Stanton J.D."/>
            <person name="Ullery H.E."/>
            <person name="Wilson R.J."/>
            <person name="Serrano M.G."/>
            <person name="Buck G."/>
            <person name="Lee V."/>
            <person name="Wang Y."/>
            <person name="Carvalho R."/>
            <person name="Voegtly L."/>
            <person name="Shi R."/>
            <person name="Duckworth R."/>
            <person name="Johnson A."/>
            <person name="Loviza R."/>
            <person name="Walstead R."/>
            <person name="Shah Z."/>
            <person name="Kiflezghi M."/>
            <person name="Wade K."/>
            <person name="Ball S.L."/>
            <person name="Bradley K.W."/>
            <person name="Asai D.J."/>
            <person name="Bowman C.A."/>
            <person name="Russell D.A."/>
            <person name="Pope W.H."/>
            <person name="Jacobs-Sera D."/>
            <person name="Hendrix R.W."/>
            <person name="Hatfull G.F."/>
        </authorList>
    </citation>
    <scope>NUCLEOTIDE SEQUENCE [LARGE SCALE GENOMIC DNA]</scope>
</reference>
<dbReference type="EMBL" id="KT624200">
    <property type="protein sequence ID" value="AMM45091.1"/>
    <property type="molecule type" value="Genomic_DNA"/>
</dbReference>
<protein>
    <submittedName>
        <fullName evidence="1">Uncharacterized protein</fullName>
    </submittedName>
</protein>
<sequence length="74" mass="8397">MKKCSYPGCDYTASYEILNSHAKSHGFRTTKEMEKEHGLCKIIEPSSKASKWARTNTVAVTNFHYNSVTIARLK</sequence>
<dbReference type="GeneID" id="29125459"/>
<proteinExistence type="predicted"/>
<gene>
    <name evidence="1" type="ORF">SP15_283</name>
</gene>
<dbReference type="RefSeq" id="YP_009302680.1">
    <property type="nucleotide sequence ID" value="NC_031245.1"/>
</dbReference>
<evidence type="ECO:0000313" key="1">
    <source>
        <dbReference type="EMBL" id="AMM45091.1"/>
    </source>
</evidence>
<keyword evidence="2" id="KW-1185">Reference proteome</keyword>
<dbReference type="Proteomes" id="UP000203261">
    <property type="component" value="Segment"/>
</dbReference>
<name>A0A127AZ72_9CAUD</name>
<organism evidence="1 2">
    <name type="scientific">Bacillus phage SP-15</name>
    <dbReference type="NCBI Taxonomy" id="1792032"/>
    <lineage>
        <taxon>Viruses</taxon>
        <taxon>Duplodnaviria</taxon>
        <taxon>Heunggongvirae</taxon>
        <taxon>Uroviricota</taxon>
        <taxon>Caudoviricetes</taxon>
        <taxon>Thornevirus</taxon>
        <taxon>Thornevirus SP15</taxon>
    </lineage>
</organism>
<dbReference type="KEGG" id="vg:29125459"/>